<dbReference type="PANTHER" id="PTHR45749">
    <property type="match status" value="1"/>
</dbReference>
<gene>
    <name evidence="7" type="ORF">A3Q56_05933</name>
</gene>
<dbReference type="Pfam" id="PF00335">
    <property type="entry name" value="Tetraspanin"/>
    <property type="match status" value="1"/>
</dbReference>
<accession>A0A177AY86</accession>
<dbReference type="InterPro" id="IPR008952">
    <property type="entry name" value="Tetraspanin_EC2_sf"/>
</dbReference>
<proteinExistence type="predicted"/>
<organism evidence="7 8">
    <name type="scientific">Intoshia linei</name>
    <dbReference type="NCBI Taxonomy" id="1819745"/>
    <lineage>
        <taxon>Eukaryota</taxon>
        <taxon>Metazoa</taxon>
        <taxon>Spiralia</taxon>
        <taxon>Lophotrochozoa</taxon>
        <taxon>Mesozoa</taxon>
        <taxon>Orthonectida</taxon>
        <taxon>Rhopaluridae</taxon>
        <taxon>Intoshia</taxon>
    </lineage>
</organism>
<dbReference type="EMBL" id="LWCA01000960">
    <property type="protein sequence ID" value="OAF66343.1"/>
    <property type="molecule type" value="Genomic_DNA"/>
</dbReference>
<feature type="transmembrane region" description="Helical" evidence="5">
    <location>
        <begin position="805"/>
        <end position="827"/>
    </location>
</feature>
<evidence type="ECO:0000256" key="1">
    <source>
        <dbReference type="ARBA" id="ARBA00004141"/>
    </source>
</evidence>
<dbReference type="GO" id="GO:0016020">
    <property type="term" value="C:membrane"/>
    <property type="evidence" value="ECO:0007669"/>
    <property type="project" value="UniProtKB-SubCell"/>
</dbReference>
<dbReference type="AlphaFoldDB" id="A0A177AY86"/>
<dbReference type="SUPFAM" id="SSF53098">
    <property type="entry name" value="Ribonuclease H-like"/>
    <property type="match status" value="1"/>
</dbReference>
<dbReference type="InterPro" id="IPR025398">
    <property type="entry name" value="DUF4371"/>
</dbReference>
<evidence type="ECO:0000256" key="2">
    <source>
        <dbReference type="ARBA" id="ARBA00022692"/>
    </source>
</evidence>
<name>A0A177AY86_9BILA</name>
<dbReference type="Gene3D" id="1.10.1450.10">
    <property type="entry name" value="Tetraspanin"/>
    <property type="match status" value="1"/>
</dbReference>
<keyword evidence="3 5" id="KW-1133">Transmembrane helix</keyword>
<protein>
    <submittedName>
        <fullName evidence="7">Zinc finger MYM-type protein 1</fullName>
    </submittedName>
</protein>
<comment type="subcellular location">
    <subcellularLocation>
        <location evidence="1">Membrane</location>
        <topology evidence="1">Multi-pass membrane protein</topology>
    </subcellularLocation>
</comment>
<dbReference type="SUPFAM" id="SSF48652">
    <property type="entry name" value="Tetraspanin"/>
    <property type="match status" value="1"/>
</dbReference>
<evidence type="ECO:0000256" key="3">
    <source>
        <dbReference type="ARBA" id="ARBA00022989"/>
    </source>
</evidence>
<keyword evidence="4 5" id="KW-0472">Membrane</keyword>
<dbReference type="Proteomes" id="UP000078046">
    <property type="component" value="Unassembled WGS sequence"/>
</dbReference>
<feature type="domain" description="DUF4371" evidence="6">
    <location>
        <begin position="131"/>
        <end position="318"/>
    </location>
</feature>
<keyword evidence="2 5" id="KW-0812">Transmembrane</keyword>
<keyword evidence="8" id="KW-1185">Reference proteome</keyword>
<dbReference type="InterPro" id="IPR012337">
    <property type="entry name" value="RNaseH-like_sf"/>
</dbReference>
<sequence>MANDIIQDLKIRPFVKRNLIEKKNIIDVGRPTPTLTNKINKRGFQSRWYGRLDWMCGSITNEKLYCWPCLLFKPTKKHTWTDGGFNNFKNVLSEGKGHSKSQSHLHCYKSLKTFGKYNIESSMSGVAKLSNQQHNVNVKNNRQYLKQSTNALLYLSSQEIPLCGPYEKLNPFNKGNYRELLHCFAKLNSVFEYKLLTKKGPCFAEDSSQIQNKIVSSIDKVIEDEICREVKNVPFISIQIDETTGYTMHSQLSVIIRYVYESQIVERFLGLFEVIQDKTATELSNLIEKVLDKFDDAKSKLVSQTYDGGAVVPGDLNGIKINLREKGFKFGYFIHGFEHELNLIIIKSTEHIHGIRIFFANVRSFSKFAPKNTKMKIIFMNYNIIPSTIPDTKWCYGSSMVSYIRSEFFNLKKALQHILQNNKTWDEDSLCLTDSLSGKLNDFNFMFLVNCFGEIFAPADIVFNKIQNNILDLEFTQNNINELITLIKNLRNDQHYEIIYNQTMDLILHNYDELTSKLPEKKINYQSKYYEIIDNIIVSLEERFTGFEEFDFIELIDVEKFDGFSKIFPSKRVVCLLAKYAGVFDPNSLISELKYVYSDTDIKKCKTIHVILELIYEYDLLKVLPEVVKLIKLLLTLPVTFIPNQTSFSVLHRVRSYLRHTHANQKLSSLARISIEKEIIKNLENGQKLHNKILDEFALKPRLLEYIPTAQDLMDQIQGSLFSCCGINGMNDWDLNDYYNCNSTESIFWCGVPHSCCSKPFIEDDHDIDNYLCGSGVRLQKNKKMLGKIYIQGCLPSITNFINTFILPIAIVCIVVTVIMLSGAFFAQRLKKQVMRQKKR</sequence>
<dbReference type="OrthoDB" id="10029684at2759"/>
<reference evidence="7 8" key="1">
    <citation type="submission" date="2016-04" db="EMBL/GenBank/DDBJ databases">
        <title>The genome of Intoshia linei affirms orthonectids as highly simplified spiralians.</title>
        <authorList>
            <person name="Mikhailov K.V."/>
            <person name="Slusarev G.S."/>
            <person name="Nikitin M.A."/>
            <person name="Logacheva M.D."/>
            <person name="Penin A."/>
            <person name="Aleoshin V."/>
            <person name="Panchin Y.V."/>
        </authorList>
    </citation>
    <scope>NUCLEOTIDE SEQUENCE [LARGE SCALE GENOMIC DNA]</scope>
    <source>
        <strain evidence="7">Intl2013</strain>
        <tissue evidence="7">Whole animal</tissue>
    </source>
</reference>
<evidence type="ECO:0000256" key="4">
    <source>
        <dbReference type="ARBA" id="ARBA00023136"/>
    </source>
</evidence>
<dbReference type="Pfam" id="PF14291">
    <property type="entry name" value="DUF4371"/>
    <property type="match status" value="1"/>
</dbReference>
<dbReference type="PANTHER" id="PTHR45749:SF28">
    <property type="entry name" value="ZINC FINGER MYM-TYPE PROTEIN 1-LIKE-RELATED"/>
    <property type="match status" value="1"/>
</dbReference>
<evidence type="ECO:0000259" key="6">
    <source>
        <dbReference type="Pfam" id="PF14291"/>
    </source>
</evidence>
<evidence type="ECO:0000313" key="7">
    <source>
        <dbReference type="EMBL" id="OAF66343.1"/>
    </source>
</evidence>
<dbReference type="InterPro" id="IPR018499">
    <property type="entry name" value="Tetraspanin/Peripherin"/>
</dbReference>
<comment type="caution">
    <text evidence="7">The sequence shown here is derived from an EMBL/GenBank/DDBJ whole genome shotgun (WGS) entry which is preliminary data.</text>
</comment>
<evidence type="ECO:0000256" key="5">
    <source>
        <dbReference type="SAM" id="Phobius"/>
    </source>
</evidence>
<evidence type="ECO:0000313" key="8">
    <source>
        <dbReference type="Proteomes" id="UP000078046"/>
    </source>
</evidence>